<sequence>MSSHNKHTTARPPGQQRWATRLARLIALLLQCVAADPEVAVATAGAAAVGQATPTADSRIPANVQRLLDRLLQTASPEDVPHDYTGRFAFASAKDQALLPAALLELAGEPADETAGADEAAGTVVAASLAASLPTGAAASHQTQPAAIGTRAAGPGGAAEAAGGWLAAFLGDTLSLQPHTLTELEEEEEEEEEVNIELEIDGTAGDVAQDNEVEVDSTTTTPASLRRLLGPLRGASARRWLRQKKGRRPRPRPRPARRPRPAQRACPPKTYCWVEPGPQLKRVSALRIVGITVAFENNARAPRYGYAEKLGDGRGITFGRCGFCTGTGDGVRVINLYAAYRPKSKLASYLPALRAINEKGGGDNVDGLDGFEAAVAAAAADSAFRYAQDVLHETMYYRPAMALSRAVGARFGITKGEIYDTFIQHGWSDSMSVDSVGGITQAASAKTGGRPMVADERRWLANFLEARRAVLGGAHKWLDATYRVDAYQRFLDRGNLALNGPVKASAGCGRGAGVGVMSVVVP</sequence>
<dbReference type="Gene3D" id="1.20.141.10">
    <property type="entry name" value="Chitosanase, subunit A, domain 1"/>
    <property type="match status" value="1"/>
</dbReference>
<dbReference type="eggNOG" id="ENOG502S96N">
    <property type="taxonomic scope" value="Eukaryota"/>
</dbReference>
<reference evidence="3 4" key="1">
    <citation type="journal article" date="2010" name="Plant Cell">
        <title>The Chlorella variabilis NC64A genome reveals adaptation to photosymbiosis, coevolution with viruses, and cryptic sex.</title>
        <authorList>
            <person name="Blanc G."/>
            <person name="Duncan G."/>
            <person name="Agarkova I."/>
            <person name="Borodovsky M."/>
            <person name="Gurnon J."/>
            <person name="Kuo A."/>
            <person name="Lindquist E."/>
            <person name="Lucas S."/>
            <person name="Pangilinan J."/>
            <person name="Polle J."/>
            <person name="Salamov A."/>
            <person name="Terry A."/>
            <person name="Yamada T."/>
            <person name="Dunigan D.D."/>
            <person name="Grigoriev I.V."/>
            <person name="Claverie J.M."/>
            <person name="Van Etten J.L."/>
        </authorList>
    </citation>
    <scope>NUCLEOTIDE SEQUENCE [LARGE SCALE GENOMIC DNA]</scope>
    <source>
        <strain evidence="3 4">NC64A</strain>
    </source>
</reference>
<dbReference type="KEGG" id="cvr:CHLNCDRAFT_138622"/>
<feature type="compositionally biased region" description="Basic residues" evidence="1">
    <location>
        <begin position="239"/>
        <end position="261"/>
    </location>
</feature>
<protein>
    <submittedName>
        <fullName evidence="3">Uncharacterized protein</fullName>
    </submittedName>
</protein>
<keyword evidence="2" id="KW-0732">Signal</keyword>
<accession>E1ZNE8</accession>
<keyword evidence="4" id="KW-1185">Reference proteome</keyword>
<feature type="chain" id="PRO_5005672869" evidence="2">
    <location>
        <begin position="36"/>
        <end position="522"/>
    </location>
</feature>
<dbReference type="RefSeq" id="XP_005844697.1">
    <property type="nucleotide sequence ID" value="XM_005844635.1"/>
</dbReference>
<feature type="signal peptide" evidence="2">
    <location>
        <begin position="1"/>
        <end position="35"/>
    </location>
</feature>
<dbReference type="InterPro" id="IPR000400">
    <property type="entry name" value="Glyco_hydro_46"/>
</dbReference>
<dbReference type="CDD" id="cd00978">
    <property type="entry name" value="chitosanase_GH46"/>
    <property type="match status" value="1"/>
</dbReference>
<feature type="region of interest" description="Disordered" evidence="1">
    <location>
        <begin position="200"/>
        <end position="223"/>
    </location>
</feature>
<dbReference type="InterPro" id="IPR023099">
    <property type="entry name" value="Glyco_hydro_46_N"/>
</dbReference>
<dbReference type="Pfam" id="PF01374">
    <property type="entry name" value="Glyco_hydro_46"/>
    <property type="match status" value="1"/>
</dbReference>
<evidence type="ECO:0000256" key="2">
    <source>
        <dbReference type="SAM" id="SignalP"/>
    </source>
</evidence>
<dbReference type="OrthoDB" id="76114at2759"/>
<gene>
    <name evidence="3" type="ORF">CHLNCDRAFT_138622</name>
</gene>
<evidence type="ECO:0000313" key="4">
    <source>
        <dbReference type="Proteomes" id="UP000008141"/>
    </source>
</evidence>
<organism evidence="4">
    <name type="scientific">Chlorella variabilis</name>
    <name type="common">Green alga</name>
    <dbReference type="NCBI Taxonomy" id="554065"/>
    <lineage>
        <taxon>Eukaryota</taxon>
        <taxon>Viridiplantae</taxon>
        <taxon>Chlorophyta</taxon>
        <taxon>core chlorophytes</taxon>
        <taxon>Trebouxiophyceae</taxon>
        <taxon>Chlorellales</taxon>
        <taxon>Chlorellaceae</taxon>
        <taxon>Chlorella clade</taxon>
        <taxon>Chlorella</taxon>
    </lineage>
</organism>
<dbReference type="Gene3D" id="3.30.386.10">
    <property type="entry name" value="Chitosanase, subunit A, domain 2"/>
    <property type="match status" value="1"/>
</dbReference>
<dbReference type="GeneID" id="17352088"/>
<evidence type="ECO:0000256" key="1">
    <source>
        <dbReference type="SAM" id="MobiDB-lite"/>
    </source>
</evidence>
<dbReference type="GO" id="GO:0005975">
    <property type="term" value="P:carbohydrate metabolic process"/>
    <property type="evidence" value="ECO:0007669"/>
    <property type="project" value="InterPro"/>
</dbReference>
<name>E1ZNE8_CHLVA</name>
<dbReference type="InterPro" id="IPR023346">
    <property type="entry name" value="Lysozyme-like_dom_sf"/>
</dbReference>
<dbReference type="GO" id="GO:0016977">
    <property type="term" value="F:chitosanase activity"/>
    <property type="evidence" value="ECO:0007669"/>
    <property type="project" value="InterPro"/>
</dbReference>
<dbReference type="InParanoid" id="E1ZNE8"/>
<proteinExistence type="predicted"/>
<feature type="region of interest" description="Disordered" evidence="1">
    <location>
        <begin position="239"/>
        <end position="265"/>
    </location>
</feature>
<dbReference type="GO" id="GO:0005576">
    <property type="term" value="C:extracellular region"/>
    <property type="evidence" value="ECO:0007669"/>
    <property type="project" value="InterPro"/>
</dbReference>
<dbReference type="SUPFAM" id="SSF53955">
    <property type="entry name" value="Lysozyme-like"/>
    <property type="match status" value="1"/>
</dbReference>
<dbReference type="Proteomes" id="UP000008141">
    <property type="component" value="Unassembled WGS sequence"/>
</dbReference>
<dbReference type="AlphaFoldDB" id="E1ZNE8"/>
<dbReference type="EMBL" id="GL433855">
    <property type="protein sequence ID" value="EFN52595.1"/>
    <property type="molecule type" value="Genomic_DNA"/>
</dbReference>
<evidence type="ECO:0000313" key="3">
    <source>
        <dbReference type="EMBL" id="EFN52595.1"/>
    </source>
</evidence>